<keyword evidence="2 7" id="KW-0813">Transport</keyword>
<dbReference type="Gene3D" id="1.10.3720.10">
    <property type="entry name" value="MetI-like"/>
    <property type="match status" value="1"/>
</dbReference>
<reference evidence="9 10" key="1">
    <citation type="submission" date="2019-08" db="EMBL/GenBank/DDBJ databases">
        <title>In-depth cultivation of the pig gut microbiome towards novel bacterial diversity and tailored functional studies.</title>
        <authorList>
            <person name="Wylensek D."/>
            <person name="Hitch T.C.A."/>
            <person name="Clavel T."/>
        </authorList>
    </citation>
    <scope>NUCLEOTIDE SEQUENCE [LARGE SCALE GENOMIC DNA]</scope>
    <source>
        <strain evidence="9 10">NM-380-WT-3C1</strain>
    </source>
</reference>
<dbReference type="GO" id="GO:0005886">
    <property type="term" value="C:plasma membrane"/>
    <property type="evidence" value="ECO:0007669"/>
    <property type="project" value="UniProtKB-SubCell"/>
</dbReference>
<dbReference type="InterPro" id="IPR035906">
    <property type="entry name" value="MetI-like_sf"/>
</dbReference>
<feature type="transmembrane region" description="Helical" evidence="7">
    <location>
        <begin position="146"/>
        <end position="169"/>
    </location>
</feature>
<comment type="subcellular location">
    <subcellularLocation>
        <location evidence="1 7">Cell membrane</location>
        <topology evidence="1 7">Multi-pass membrane protein</topology>
    </subcellularLocation>
</comment>
<organism evidence="9 10">
    <name type="scientific">Bullifex porci</name>
    <dbReference type="NCBI Taxonomy" id="2606638"/>
    <lineage>
        <taxon>Bacteria</taxon>
        <taxon>Pseudomonadati</taxon>
        <taxon>Spirochaetota</taxon>
        <taxon>Spirochaetia</taxon>
        <taxon>Spirochaetales</taxon>
        <taxon>Spirochaetaceae</taxon>
        <taxon>Bullifex</taxon>
    </lineage>
</organism>
<dbReference type="InterPro" id="IPR000515">
    <property type="entry name" value="MetI-like"/>
</dbReference>
<evidence type="ECO:0000256" key="7">
    <source>
        <dbReference type="RuleBase" id="RU363032"/>
    </source>
</evidence>
<evidence type="ECO:0000256" key="5">
    <source>
        <dbReference type="ARBA" id="ARBA00022989"/>
    </source>
</evidence>
<feature type="domain" description="ABC transmembrane type-1" evidence="8">
    <location>
        <begin position="78"/>
        <end position="269"/>
    </location>
</feature>
<keyword evidence="10" id="KW-1185">Reference proteome</keyword>
<gene>
    <name evidence="9" type="ORF">FYJ80_03470</name>
</gene>
<dbReference type="RefSeq" id="WP_154424741.1">
    <property type="nucleotide sequence ID" value="NZ_VUNN01000004.1"/>
</dbReference>
<comment type="caution">
    <text evidence="9">The sequence shown here is derived from an EMBL/GenBank/DDBJ whole genome shotgun (WGS) entry which is preliminary data.</text>
</comment>
<evidence type="ECO:0000256" key="4">
    <source>
        <dbReference type="ARBA" id="ARBA00022692"/>
    </source>
</evidence>
<dbReference type="Proteomes" id="UP000460549">
    <property type="component" value="Unassembled WGS sequence"/>
</dbReference>
<evidence type="ECO:0000256" key="1">
    <source>
        <dbReference type="ARBA" id="ARBA00004651"/>
    </source>
</evidence>
<keyword evidence="5 7" id="KW-1133">Transmembrane helix</keyword>
<feature type="transmembrane region" description="Helical" evidence="7">
    <location>
        <begin position="113"/>
        <end position="140"/>
    </location>
</feature>
<evidence type="ECO:0000313" key="9">
    <source>
        <dbReference type="EMBL" id="MSU05839.1"/>
    </source>
</evidence>
<dbReference type="PANTHER" id="PTHR32243">
    <property type="entry name" value="MALTOSE TRANSPORT SYSTEM PERMEASE-RELATED"/>
    <property type="match status" value="1"/>
</dbReference>
<feature type="transmembrane region" description="Helical" evidence="7">
    <location>
        <begin position="251"/>
        <end position="274"/>
    </location>
</feature>
<dbReference type="Pfam" id="PF00528">
    <property type="entry name" value="BPD_transp_1"/>
    <property type="match status" value="1"/>
</dbReference>
<dbReference type="AlphaFoldDB" id="A0A7X2TPW1"/>
<evidence type="ECO:0000256" key="3">
    <source>
        <dbReference type="ARBA" id="ARBA00022475"/>
    </source>
</evidence>
<dbReference type="SUPFAM" id="SSF161098">
    <property type="entry name" value="MetI-like"/>
    <property type="match status" value="1"/>
</dbReference>
<feature type="transmembrane region" description="Helical" evidence="7">
    <location>
        <begin position="17"/>
        <end position="39"/>
    </location>
</feature>
<keyword evidence="6 7" id="KW-0472">Membrane</keyword>
<dbReference type="PROSITE" id="PS50928">
    <property type="entry name" value="ABC_TM1"/>
    <property type="match status" value="1"/>
</dbReference>
<dbReference type="EMBL" id="VUNN01000004">
    <property type="protein sequence ID" value="MSU05839.1"/>
    <property type="molecule type" value="Genomic_DNA"/>
</dbReference>
<accession>A0A7X2TPW1</accession>
<feature type="transmembrane region" description="Helical" evidence="7">
    <location>
        <begin position="77"/>
        <end position="101"/>
    </location>
</feature>
<comment type="similarity">
    <text evidence="7">Belongs to the binding-protein-dependent transport system permease family.</text>
</comment>
<dbReference type="GO" id="GO:0055085">
    <property type="term" value="P:transmembrane transport"/>
    <property type="evidence" value="ECO:0007669"/>
    <property type="project" value="InterPro"/>
</dbReference>
<evidence type="ECO:0000256" key="2">
    <source>
        <dbReference type="ARBA" id="ARBA00022448"/>
    </source>
</evidence>
<keyword evidence="3" id="KW-1003">Cell membrane</keyword>
<dbReference type="CDD" id="cd06261">
    <property type="entry name" value="TM_PBP2"/>
    <property type="match status" value="1"/>
</dbReference>
<evidence type="ECO:0000259" key="8">
    <source>
        <dbReference type="PROSITE" id="PS50928"/>
    </source>
</evidence>
<dbReference type="PANTHER" id="PTHR32243:SF18">
    <property type="entry name" value="INNER MEMBRANE ABC TRANSPORTER PERMEASE PROTEIN YCJP"/>
    <property type="match status" value="1"/>
</dbReference>
<dbReference type="InterPro" id="IPR050901">
    <property type="entry name" value="BP-dep_ABC_trans_perm"/>
</dbReference>
<keyword evidence="4 7" id="KW-0812">Transmembrane</keyword>
<protein>
    <submittedName>
        <fullName evidence="9">Carbohydrate ABC transporter permease</fullName>
    </submittedName>
</protein>
<evidence type="ECO:0000313" key="10">
    <source>
        <dbReference type="Proteomes" id="UP000460549"/>
    </source>
</evidence>
<name>A0A7X2TPW1_9SPIO</name>
<evidence type="ECO:0000256" key="6">
    <source>
        <dbReference type="ARBA" id="ARBA00023136"/>
    </source>
</evidence>
<sequence length="284" mass="31719">MAGSLHSIKKTKRMLRVLLLILVIISLIYVMFPIVWMFVTSIKSNSEIFAVPQTFIPRQGTTEAYNTVFHSSTRLRFFLNSFIVSSAVTIATLVVSILAGYAFSRYEFPGKKLVNMFVINTQAVPPIALMIPFFGMIVALKIYDTLWALILTSMVFTLPYGILMMTGYFNSIPKALDEAVKVDGGGPFRICWQFLVPISLPGIVATGVYTFIMTWNEYLYALTLTKSTEMRTVPVGIQLLMGEHAYVWNEMMAMSVLGSIPVLLIFLCCQKYFLAGMTAGAVKS</sequence>
<feature type="transmembrane region" description="Helical" evidence="7">
    <location>
        <begin position="190"/>
        <end position="212"/>
    </location>
</feature>
<proteinExistence type="inferred from homology"/>